<feature type="domain" description="RING-type" evidence="3">
    <location>
        <begin position="319"/>
        <end position="360"/>
    </location>
</feature>
<dbReference type="AlphaFoldDB" id="A0A8S1KL91"/>
<proteinExistence type="predicted"/>
<feature type="transmembrane region" description="Helical" evidence="2">
    <location>
        <begin position="256"/>
        <end position="280"/>
    </location>
</feature>
<name>A0A8S1KL91_9CILI</name>
<evidence type="ECO:0000256" key="1">
    <source>
        <dbReference type="PROSITE-ProRule" id="PRU00175"/>
    </source>
</evidence>
<dbReference type="PROSITE" id="PS50089">
    <property type="entry name" value="ZF_RING_2"/>
    <property type="match status" value="1"/>
</dbReference>
<dbReference type="Pfam" id="PF13639">
    <property type="entry name" value="zf-RING_2"/>
    <property type="match status" value="1"/>
</dbReference>
<keyword evidence="1" id="KW-0862">Zinc</keyword>
<reference evidence="4" key="1">
    <citation type="submission" date="2021-01" db="EMBL/GenBank/DDBJ databases">
        <authorList>
            <consortium name="Genoscope - CEA"/>
            <person name="William W."/>
        </authorList>
    </citation>
    <scope>NUCLEOTIDE SEQUENCE</scope>
</reference>
<dbReference type="PANTHER" id="PTHR12109">
    <property type="entry name" value="RING FINGER PROTEIN 141-RELATED"/>
    <property type="match status" value="1"/>
</dbReference>
<gene>
    <name evidence="4" type="ORF">PSON_ATCC_30995.1.T0090107</name>
</gene>
<evidence type="ECO:0000256" key="2">
    <source>
        <dbReference type="SAM" id="Phobius"/>
    </source>
</evidence>
<evidence type="ECO:0000313" key="4">
    <source>
        <dbReference type="EMBL" id="CAD8055171.1"/>
    </source>
</evidence>
<dbReference type="InterPro" id="IPR047126">
    <property type="entry name" value="RNF141-like"/>
</dbReference>
<keyword evidence="1" id="KW-0479">Metal-binding</keyword>
<keyword evidence="2" id="KW-1133">Transmembrane helix</keyword>
<comment type="caution">
    <text evidence="4">The sequence shown here is derived from an EMBL/GenBank/DDBJ whole genome shotgun (WGS) entry which is preliminary data.</text>
</comment>
<sequence>MLFLLIIHYFKCEQILFNNSYITEINNMSFTLNQASLYLIQLQIVEFPKDQRFSLQLIVESKQDGRNSTIINQDQFQQKFEFQSIYINKTDEIAINVLYQKICNYLIEDIRQFKYSLYLIESPQQEVQCKFPYYSLNCSQQLRSEQIPNTKITVGRKSWIYFYYRVEQAEYQLLIENGKSDVGVSLVPFNISHSTKLPSFNSYFNLIPQEYIYQVKLKRQGNESESVLIIGFYNFNQTSEAEINLSLEEIITEDVFPIWGIMVIIGVIVLAILIIIYLAIQFRRQLKVLSLDIPEIGIEILDKYMPSKKAQVEMLNDFCCICLVNYEENDIVRETPCNHTFHDKCIIEWFKKNKNCPYCRLNFTEEEFQRLMIQKQTDTSPENKKNQNSNFIQRVTSLKIIQTTSLQQRRNLEDSSSQLNQLQEVPQQNFVQPFNIFDQLDQN</sequence>
<keyword evidence="2" id="KW-0472">Membrane</keyword>
<dbReference type="GO" id="GO:0008270">
    <property type="term" value="F:zinc ion binding"/>
    <property type="evidence" value="ECO:0007669"/>
    <property type="project" value="UniProtKB-KW"/>
</dbReference>
<dbReference type="SMART" id="SM00184">
    <property type="entry name" value="RING"/>
    <property type="match status" value="1"/>
</dbReference>
<evidence type="ECO:0000313" key="5">
    <source>
        <dbReference type="Proteomes" id="UP000692954"/>
    </source>
</evidence>
<dbReference type="PANTHER" id="PTHR12109:SF5">
    <property type="entry name" value="RING-TYPE DOMAIN-CONTAINING PROTEIN"/>
    <property type="match status" value="1"/>
</dbReference>
<dbReference type="OrthoDB" id="304171at2759"/>
<accession>A0A8S1KL91</accession>
<organism evidence="4 5">
    <name type="scientific">Paramecium sonneborni</name>
    <dbReference type="NCBI Taxonomy" id="65129"/>
    <lineage>
        <taxon>Eukaryota</taxon>
        <taxon>Sar</taxon>
        <taxon>Alveolata</taxon>
        <taxon>Ciliophora</taxon>
        <taxon>Intramacronucleata</taxon>
        <taxon>Oligohymenophorea</taxon>
        <taxon>Peniculida</taxon>
        <taxon>Parameciidae</taxon>
        <taxon>Paramecium</taxon>
    </lineage>
</organism>
<dbReference type="Proteomes" id="UP000692954">
    <property type="component" value="Unassembled WGS sequence"/>
</dbReference>
<keyword evidence="5" id="KW-1185">Reference proteome</keyword>
<dbReference type="InterPro" id="IPR001841">
    <property type="entry name" value="Znf_RING"/>
</dbReference>
<protein>
    <recommendedName>
        <fullName evidence="3">RING-type domain-containing protein</fullName>
    </recommendedName>
</protein>
<keyword evidence="2" id="KW-0812">Transmembrane</keyword>
<evidence type="ECO:0000259" key="3">
    <source>
        <dbReference type="PROSITE" id="PS50089"/>
    </source>
</evidence>
<dbReference type="EMBL" id="CAJJDN010000009">
    <property type="protein sequence ID" value="CAD8055171.1"/>
    <property type="molecule type" value="Genomic_DNA"/>
</dbReference>
<dbReference type="CDD" id="cd16454">
    <property type="entry name" value="RING-H2_PA-TM-RING"/>
    <property type="match status" value="1"/>
</dbReference>
<keyword evidence="1" id="KW-0863">Zinc-finger</keyword>